<dbReference type="SUPFAM" id="SSF53474">
    <property type="entry name" value="alpha/beta-Hydrolases"/>
    <property type="match status" value="1"/>
</dbReference>
<protein>
    <submittedName>
        <fullName evidence="2">Hydroxybutyrate-dimer hydrolase</fullName>
    </submittedName>
</protein>
<dbReference type="EMBL" id="QGGU01000006">
    <property type="protein sequence ID" value="PWK50900.1"/>
    <property type="molecule type" value="Genomic_DNA"/>
</dbReference>
<dbReference type="GO" id="GO:0019605">
    <property type="term" value="P:butyrate metabolic process"/>
    <property type="evidence" value="ECO:0007669"/>
    <property type="project" value="InterPro"/>
</dbReference>
<evidence type="ECO:0000313" key="2">
    <source>
        <dbReference type="EMBL" id="PWK50900.1"/>
    </source>
</evidence>
<sequence length="712" mass="78273">MLSISKKSFKHHNSTDFFKSKFKILLLKQPLLASLLMVMCSPQLSFSQSKLSFSQPKKMASAPLKSYLYAEQPTKQNQQALATETPLPIEWQKFSRKADNDLLTAGLTLEGLQSHAAPGPKQSRQLAYYTNIRALLDTTTEGGFGRLYGPKPKQIITGVEYLAETTKDYPLSPANFSVQIPDSFNVKQPCLIVAPSSGSRGIYGAVGVSGFWALNKGCAIAYTDKGTGTGFYFVGLDKTFDLTGKLHTPNTPIDWVNADNNPDKDRLWVATRHAHSGNNPEKDWGQHTLLAAKTGLFALTDHFKQPFNGDNTLVIAASISNGGSAVLRAVEQDTHGLIDAVVAGEPNVSVDLDVFEVQQSNINQTIKPLHALESFLLQSVFAPCANLAALPDTSEVAVYRLQAELSCKQLLNSHLLETENLDEAARQAQTNLLKAGLSAESLWLGPIYTSMGLWPALEATYPSSYARLKLFDDPCGAAFEVPASSPITTNGLTQLAKIWPLSSGIPPTAGVVISPYTPLHQTIKPLQSFNQKMATSLCYLAWLKADHQKVLGLEKQLTSTLHNQLKQGMTETYATANLQGKPAIIVHGRSDRLIQVNHSSRPYFWLNKTSADKNSQLRYIEITNAQHFDALLPYPPFNSQLIPLHVYFEKALEAIYQNQTSNTPLPDSVVVKTQKRQFVDGTLEHLTETHLPSFSNSSEAINWTEKGLKLAH</sequence>
<dbReference type="GO" id="GO:0047989">
    <property type="term" value="F:hydroxybutyrate-dimer hydrolase activity"/>
    <property type="evidence" value="ECO:0007669"/>
    <property type="project" value="InterPro"/>
</dbReference>
<evidence type="ECO:0000313" key="3">
    <source>
        <dbReference type="Proteomes" id="UP000245790"/>
    </source>
</evidence>
<dbReference type="InterPro" id="IPR016582">
    <property type="entry name" value="OHBut_olig_hydro_put"/>
</dbReference>
<reference evidence="2 3" key="1">
    <citation type="submission" date="2018-05" db="EMBL/GenBank/DDBJ databases">
        <title>Genomic Encyclopedia of Type Strains, Phase IV (KMG-IV): sequencing the most valuable type-strain genomes for metagenomic binning, comparative biology and taxonomic classification.</title>
        <authorList>
            <person name="Goeker M."/>
        </authorList>
    </citation>
    <scope>NUCLEOTIDE SEQUENCE [LARGE SCALE GENOMIC DNA]</scope>
    <source>
        <strain evidence="2 3">DSM 25350</strain>
    </source>
</reference>
<dbReference type="Proteomes" id="UP000245790">
    <property type="component" value="Unassembled WGS sequence"/>
</dbReference>
<dbReference type="Pfam" id="PF10605">
    <property type="entry name" value="3HBOH"/>
    <property type="match status" value="1"/>
</dbReference>
<organism evidence="2 3">
    <name type="scientific">Pleionea mediterranea</name>
    <dbReference type="NCBI Taxonomy" id="523701"/>
    <lineage>
        <taxon>Bacteria</taxon>
        <taxon>Pseudomonadati</taxon>
        <taxon>Pseudomonadota</taxon>
        <taxon>Gammaproteobacteria</taxon>
        <taxon>Oceanospirillales</taxon>
        <taxon>Pleioneaceae</taxon>
        <taxon>Pleionea</taxon>
    </lineage>
</organism>
<name>A0A316FTH4_9GAMM</name>
<dbReference type="InterPro" id="IPR029058">
    <property type="entry name" value="AB_hydrolase_fold"/>
</dbReference>
<proteinExistence type="predicted"/>
<keyword evidence="3" id="KW-1185">Reference proteome</keyword>
<evidence type="ECO:0000256" key="1">
    <source>
        <dbReference type="ARBA" id="ARBA00022801"/>
    </source>
</evidence>
<gene>
    <name evidence="2" type="ORF">C8D97_106193</name>
</gene>
<comment type="caution">
    <text evidence="2">The sequence shown here is derived from an EMBL/GenBank/DDBJ whole genome shotgun (WGS) entry which is preliminary data.</text>
</comment>
<accession>A0A316FTH4</accession>
<dbReference type="AlphaFoldDB" id="A0A316FTH4"/>
<dbReference type="GO" id="GO:0005615">
    <property type="term" value="C:extracellular space"/>
    <property type="evidence" value="ECO:0007669"/>
    <property type="project" value="InterPro"/>
</dbReference>
<keyword evidence="1 2" id="KW-0378">Hydrolase</keyword>
<dbReference type="OrthoDB" id="4294477at2"/>